<keyword evidence="1" id="KW-0479">Metal-binding</keyword>
<reference evidence="9" key="1">
    <citation type="submission" date="2023-10" db="EMBL/GenBank/DDBJ databases">
        <title>Genome assembly of Pristionchus species.</title>
        <authorList>
            <person name="Yoshida K."/>
            <person name="Sommer R.J."/>
        </authorList>
    </citation>
    <scope>NUCLEOTIDE SEQUENCE</scope>
    <source>
        <strain evidence="9">RS0144</strain>
    </source>
</reference>
<dbReference type="AlphaFoldDB" id="A0AAV5TZI0"/>
<gene>
    <name evidence="9" type="ORF">PENTCL1PPCAC_22155</name>
</gene>
<proteinExistence type="predicted"/>
<feature type="domain" description="C2H2-type" evidence="8">
    <location>
        <begin position="130"/>
        <end position="157"/>
    </location>
</feature>
<dbReference type="GO" id="GO:0005634">
    <property type="term" value="C:nucleus"/>
    <property type="evidence" value="ECO:0007669"/>
    <property type="project" value="UniProtKB-ARBA"/>
</dbReference>
<feature type="domain" description="C2H2-type" evidence="8">
    <location>
        <begin position="102"/>
        <end position="129"/>
    </location>
</feature>
<dbReference type="SUPFAM" id="SSF57667">
    <property type="entry name" value="beta-beta-alpha zinc fingers"/>
    <property type="match status" value="2"/>
</dbReference>
<evidence type="ECO:0000256" key="7">
    <source>
        <dbReference type="SAM" id="MobiDB-lite"/>
    </source>
</evidence>
<dbReference type="GO" id="GO:0000122">
    <property type="term" value="P:negative regulation of transcription by RNA polymerase II"/>
    <property type="evidence" value="ECO:0007669"/>
    <property type="project" value="UniProtKB-ARBA"/>
</dbReference>
<dbReference type="InterPro" id="IPR013087">
    <property type="entry name" value="Znf_C2H2_type"/>
</dbReference>
<feature type="non-terminal residue" evidence="9">
    <location>
        <position position="174"/>
    </location>
</feature>
<keyword evidence="2" id="KW-0677">Repeat</keyword>
<evidence type="ECO:0000256" key="4">
    <source>
        <dbReference type="ARBA" id="ARBA00022833"/>
    </source>
</evidence>
<accession>A0AAV5TZI0</accession>
<dbReference type="InterPro" id="IPR050527">
    <property type="entry name" value="Snail/Krueppel_Znf"/>
</dbReference>
<keyword evidence="4" id="KW-0862">Zinc</keyword>
<keyword evidence="10" id="KW-1185">Reference proteome</keyword>
<dbReference type="Pfam" id="PF00096">
    <property type="entry name" value="zf-C2H2"/>
    <property type="match status" value="2"/>
</dbReference>
<dbReference type="FunFam" id="3.30.160.60:FF:000100">
    <property type="entry name" value="Zinc finger 45-like"/>
    <property type="match status" value="1"/>
</dbReference>
<keyword evidence="5" id="KW-0539">Nucleus</keyword>
<keyword evidence="3 6" id="KW-0863">Zinc-finger</keyword>
<dbReference type="FunFam" id="3.30.160.60:FF:000634">
    <property type="entry name" value="Zinc finger X-chromosomal protein"/>
    <property type="match status" value="1"/>
</dbReference>
<dbReference type="GO" id="GO:0000981">
    <property type="term" value="F:DNA-binding transcription factor activity, RNA polymerase II-specific"/>
    <property type="evidence" value="ECO:0007669"/>
    <property type="project" value="TreeGrafter"/>
</dbReference>
<evidence type="ECO:0000256" key="3">
    <source>
        <dbReference type="ARBA" id="ARBA00022771"/>
    </source>
</evidence>
<dbReference type="PANTHER" id="PTHR24388:SF100">
    <property type="entry name" value="ZINC FINGER PROTEIN 423"/>
    <property type="match status" value="1"/>
</dbReference>
<name>A0AAV5TZI0_9BILA</name>
<dbReference type="PROSITE" id="PS00028">
    <property type="entry name" value="ZINC_FINGER_C2H2_1"/>
    <property type="match status" value="2"/>
</dbReference>
<dbReference type="Proteomes" id="UP001432027">
    <property type="component" value="Unassembled WGS sequence"/>
</dbReference>
<evidence type="ECO:0000259" key="8">
    <source>
        <dbReference type="PROSITE" id="PS50157"/>
    </source>
</evidence>
<dbReference type="InterPro" id="IPR036236">
    <property type="entry name" value="Znf_C2H2_sf"/>
</dbReference>
<feature type="non-terminal residue" evidence="9">
    <location>
        <position position="1"/>
    </location>
</feature>
<dbReference type="Gene3D" id="3.30.160.60">
    <property type="entry name" value="Classic Zinc Finger"/>
    <property type="match status" value="3"/>
</dbReference>
<dbReference type="PROSITE" id="PS50157">
    <property type="entry name" value="ZINC_FINGER_C2H2_2"/>
    <property type="match status" value="2"/>
</dbReference>
<dbReference type="EMBL" id="BTSX01000005">
    <property type="protein sequence ID" value="GMS99980.1"/>
    <property type="molecule type" value="Genomic_DNA"/>
</dbReference>
<dbReference type="SMART" id="SM00355">
    <property type="entry name" value="ZnF_C2H2"/>
    <property type="match status" value="2"/>
</dbReference>
<organism evidence="9 10">
    <name type="scientific">Pristionchus entomophagus</name>
    <dbReference type="NCBI Taxonomy" id="358040"/>
    <lineage>
        <taxon>Eukaryota</taxon>
        <taxon>Metazoa</taxon>
        <taxon>Ecdysozoa</taxon>
        <taxon>Nematoda</taxon>
        <taxon>Chromadorea</taxon>
        <taxon>Rhabditida</taxon>
        <taxon>Rhabditina</taxon>
        <taxon>Diplogasteromorpha</taxon>
        <taxon>Diplogasteroidea</taxon>
        <taxon>Neodiplogasteridae</taxon>
        <taxon>Pristionchus</taxon>
    </lineage>
</organism>
<dbReference type="GO" id="GO:0000978">
    <property type="term" value="F:RNA polymerase II cis-regulatory region sequence-specific DNA binding"/>
    <property type="evidence" value="ECO:0007669"/>
    <property type="project" value="TreeGrafter"/>
</dbReference>
<sequence length="174" mass="18879">IPATTTLLPRVPPLSNNAFWQQMLYNNLMISLAANQQLTSLAHSSAVLSPSPSTPKSTSSAYSFSSVESLAQSDAVPSPSGRSPRRRTADVGPVTPATGKEVRCPTCSKLFTRPWLLQNHMRVHTGEKPYACEKCGKAFADKSNLRAHTQTHSGQRPFSCLRCGKSFALKAYLS</sequence>
<dbReference type="PANTHER" id="PTHR24388">
    <property type="entry name" value="ZINC FINGER PROTEIN"/>
    <property type="match status" value="1"/>
</dbReference>
<evidence type="ECO:0000313" key="10">
    <source>
        <dbReference type="Proteomes" id="UP001432027"/>
    </source>
</evidence>
<evidence type="ECO:0000256" key="6">
    <source>
        <dbReference type="PROSITE-ProRule" id="PRU00042"/>
    </source>
</evidence>
<evidence type="ECO:0000256" key="5">
    <source>
        <dbReference type="ARBA" id="ARBA00023242"/>
    </source>
</evidence>
<dbReference type="FunFam" id="3.30.160.60:FF:000446">
    <property type="entry name" value="Zinc finger protein"/>
    <property type="match status" value="1"/>
</dbReference>
<comment type="caution">
    <text evidence="9">The sequence shown here is derived from an EMBL/GenBank/DDBJ whole genome shotgun (WGS) entry which is preliminary data.</text>
</comment>
<evidence type="ECO:0000256" key="2">
    <source>
        <dbReference type="ARBA" id="ARBA00022737"/>
    </source>
</evidence>
<feature type="region of interest" description="Disordered" evidence="7">
    <location>
        <begin position="71"/>
        <end position="96"/>
    </location>
</feature>
<evidence type="ECO:0000313" key="9">
    <source>
        <dbReference type="EMBL" id="GMS99980.1"/>
    </source>
</evidence>
<protein>
    <recommendedName>
        <fullName evidence="8">C2H2-type domain-containing protein</fullName>
    </recommendedName>
</protein>
<evidence type="ECO:0000256" key="1">
    <source>
        <dbReference type="ARBA" id="ARBA00022723"/>
    </source>
</evidence>
<dbReference type="GO" id="GO:0008270">
    <property type="term" value="F:zinc ion binding"/>
    <property type="evidence" value="ECO:0007669"/>
    <property type="project" value="UniProtKB-KW"/>
</dbReference>